<dbReference type="EMBL" id="KV000111">
    <property type="protein sequence ID" value="KZV40410.1"/>
    <property type="molecule type" value="Genomic_DNA"/>
</dbReference>
<organism evidence="1 2">
    <name type="scientific">Dorcoceras hygrometricum</name>
    <dbReference type="NCBI Taxonomy" id="472368"/>
    <lineage>
        <taxon>Eukaryota</taxon>
        <taxon>Viridiplantae</taxon>
        <taxon>Streptophyta</taxon>
        <taxon>Embryophyta</taxon>
        <taxon>Tracheophyta</taxon>
        <taxon>Spermatophyta</taxon>
        <taxon>Magnoliopsida</taxon>
        <taxon>eudicotyledons</taxon>
        <taxon>Gunneridae</taxon>
        <taxon>Pentapetalae</taxon>
        <taxon>asterids</taxon>
        <taxon>lamiids</taxon>
        <taxon>Lamiales</taxon>
        <taxon>Gesneriaceae</taxon>
        <taxon>Didymocarpoideae</taxon>
        <taxon>Trichosporeae</taxon>
        <taxon>Loxocarpinae</taxon>
        <taxon>Dorcoceras</taxon>
    </lineage>
</organism>
<dbReference type="AlphaFoldDB" id="A0A2Z7C711"/>
<keyword evidence="2" id="KW-1185">Reference proteome</keyword>
<name>A0A2Z7C711_9LAMI</name>
<evidence type="ECO:0000313" key="2">
    <source>
        <dbReference type="Proteomes" id="UP000250235"/>
    </source>
</evidence>
<dbReference type="Proteomes" id="UP000250235">
    <property type="component" value="Unassembled WGS sequence"/>
</dbReference>
<reference evidence="1 2" key="1">
    <citation type="journal article" date="2015" name="Proc. Natl. Acad. Sci. U.S.A.">
        <title>The resurrection genome of Boea hygrometrica: A blueprint for survival of dehydration.</title>
        <authorList>
            <person name="Xiao L."/>
            <person name="Yang G."/>
            <person name="Zhang L."/>
            <person name="Yang X."/>
            <person name="Zhao S."/>
            <person name="Ji Z."/>
            <person name="Zhou Q."/>
            <person name="Hu M."/>
            <person name="Wang Y."/>
            <person name="Chen M."/>
            <person name="Xu Y."/>
            <person name="Jin H."/>
            <person name="Xiao X."/>
            <person name="Hu G."/>
            <person name="Bao F."/>
            <person name="Hu Y."/>
            <person name="Wan P."/>
            <person name="Li L."/>
            <person name="Deng X."/>
            <person name="Kuang T."/>
            <person name="Xiang C."/>
            <person name="Zhu J.K."/>
            <person name="Oliver M.J."/>
            <person name="He Y."/>
        </authorList>
    </citation>
    <scope>NUCLEOTIDE SEQUENCE [LARGE SCALE GENOMIC DNA]</scope>
    <source>
        <strain evidence="2">cv. XS01</strain>
    </source>
</reference>
<gene>
    <name evidence="1" type="ORF">F511_42520</name>
</gene>
<proteinExistence type="predicted"/>
<protein>
    <submittedName>
        <fullName evidence="1">Uncharacterized protein</fullName>
    </submittedName>
</protein>
<evidence type="ECO:0000313" key="1">
    <source>
        <dbReference type="EMBL" id="KZV40410.1"/>
    </source>
</evidence>
<sequence>MTFRVVRANLYNQDLGLIHSTNGNHLECPNEGSSIDHQPSPPSPCAAAASPEIFSGQFDEENPFVQISSVLLVQADEGVSFLVMDRIGDFYRSLPRRAGFLKFRLEPGTSASKNRIKKLENDRRPPPCAAAPIANTREARDLRASRTSLPLVQRETSRKLLRMGGRESPPPSRDRLHAGCETMRDVTRDDDAGGAASRDTACALAARMFFVAAPPAGCRSGESPTMS</sequence>
<accession>A0A2Z7C711</accession>